<feature type="chain" id="PRO_5002661018" evidence="9">
    <location>
        <begin position="26"/>
        <end position="843"/>
    </location>
</feature>
<name>A3VDI8_9RHOB</name>
<evidence type="ECO:0000256" key="6">
    <source>
        <dbReference type="ARBA" id="ARBA00023136"/>
    </source>
</evidence>
<dbReference type="PANTHER" id="PTHR30347:SF1">
    <property type="entry name" value="MECHANOSENSITIVE CHANNEL MSCK"/>
    <property type="match status" value="1"/>
</dbReference>
<feature type="transmembrane region" description="Helical" evidence="8">
    <location>
        <begin position="551"/>
        <end position="568"/>
    </location>
</feature>
<dbReference type="GO" id="GO:0008381">
    <property type="term" value="F:mechanosensitive monoatomic ion channel activity"/>
    <property type="evidence" value="ECO:0007669"/>
    <property type="project" value="UniProtKB-ARBA"/>
</dbReference>
<dbReference type="Pfam" id="PF12607">
    <property type="entry name" value="DUF3772"/>
    <property type="match status" value="1"/>
</dbReference>
<keyword evidence="3" id="KW-1003">Cell membrane</keyword>
<feature type="domain" description="Mechanosensitive ion channel MscS C-terminal" evidence="12">
    <location>
        <begin position="709"/>
        <end position="791"/>
    </location>
</feature>
<evidence type="ECO:0000256" key="4">
    <source>
        <dbReference type="ARBA" id="ARBA00022692"/>
    </source>
</evidence>
<proteinExistence type="inferred from homology"/>
<dbReference type="OrthoDB" id="9799209at2"/>
<evidence type="ECO:0000259" key="11">
    <source>
        <dbReference type="Pfam" id="PF12607"/>
    </source>
</evidence>
<dbReference type="Proteomes" id="UP000002931">
    <property type="component" value="Unassembled WGS sequence"/>
</dbReference>
<dbReference type="Pfam" id="PF21088">
    <property type="entry name" value="MS_channel_1st"/>
    <property type="match status" value="1"/>
</dbReference>
<evidence type="ECO:0000256" key="8">
    <source>
        <dbReference type="SAM" id="Phobius"/>
    </source>
</evidence>
<dbReference type="STRING" id="314271.RB2654_02649"/>
<feature type="signal peptide" evidence="9">
    <location>
        <begin position="1"/>
        <end position="25"/>
    </location>
</feature>
<feature type="transmembrane region" description="Helical" evidence="8">
    <location>
        <begin position="437"/>
        <end position="456"/>
    </location>
</feature>
<dbReference type="Pfam" id="PF00924">
    <property type="entry name" value="MS_channel_2nd"/>
    <property type="match status" value="1"/>
</dbReference>
<feature type="domain" description="DUF3772" evidence="11">
    <location>
        <begin position="161"/>
        <end position="220"/>
    </location>
</feature>
<evidence type="ECO:0000256" key="9">
    <source>
        <dbReference type="SAM" id="SignalP"/>
    </source>
</evidence>
<dbReference type="InterPro" id="IPR010920">
    <property type="entry name" value="LSM_dom_sf"/>
</dbReference>
<dbReference type="SUPFAM" id="SSF50182">
    <property type="entry name" value="Sm-like ribonucleoproteins"/>
    <property type="match status" value="1"/>
</dbReference>
<keyword evidence="4 8" id="KW-0812">Transmembrane</keyword>
<dbReference type="InterPro" id="IPR049278">
    <property type="entry name" value="MS_channel_C"/>
</dbReference>
<dbReference type="PROSITE" id="PS01246">
    <property type="entry name" value="UPF0003"/>
    <property type="match status" value="1"/>
</dbReference>
<feature type="region of interest" description="Disordered" evidence="7">
    <location>
        <begin position="811"/>
        <end position="843"/>
    </location>
</feature>
<feature type="domain" description="Mechanosensitive ion channel transmembrane helices 2/3" evidence="13">
    <location>
        <begin position="596"/>
        <end position="633"/>
    </location>
</feature>
<feature type="transmembrane region" description="Helical" evidence="8">
    <location>
        <begin position="387"/>
        <end position="405"/>
    </location>
</feature>
<evidence type="ECO:0000256" key="7">
    <source>
        <dbReference type="SAM" id="MobiDB-lite"/>
    </source>
</evidence>
<dbReference type="AlphaFoldDB" id="A3VDI8"/>
<evidence type="ECO:0000259" key="13">
    <source>
        <dbReference type="Pfam" id="PF21088"/>
    </source>
</evidence>
<comment type="caution">
    <text evidence="14">The sequence shown here is derived from an EMBL/GenBank/DDBJ whole genome shotgun (WGS) entry which is preliminary data.</text>
</comment>
<accession>A3VDI8</accession>
<dbReference type="Pfam" id="PF21082">
    <property type="entry name" value="MS_channel_3rd"/>
    <property type="match status" value="1"/>
</dbReference>
<feature type="transmembrane region" description="Helical" evidence="8">
    <location>
        <begin position="500"/>
        <end position="523"/>
    </location>
</feature>
<dbReference type="SUPFAM" id="SSF82689">
    <property type="entry name" value="Mechanosensitive channel protein MscS (YggB), C-terminal domain"/>
    <property type="match status" value="1"/>
</dbReference>
<dbReference type="InterPro" id="IPR052702">
    <property type="entry name" value="MscS-like_channel"/>
</dbReference>
<sequence>MIQRTAQTLWLALAALCVSVVLATAQDTAGQENPAPEPEIDAPIVDDPTVSAAEQMMQGIEPPDGAPDYDAWSQVAARAERALEAGRASDQVLEGLRDEIDGWRAQFAAASDENKVRITTLRNQIAALPEPPADGETESPALAREREQLTSQLAQIETPVRAAEVAFARADTIISEIDDLLRTRQTEELLSAGPNPLNPANWSQALSDLGATMRDAWNGTRSSLDTETQRAEFRQALVPAIILLVIAFVLLFRGRKWVINAGNRVRSSGDGPARGVWSFLISLGQVIVPLLGLFAAILALSLSGLMAQRAQLIAQLMLSIGINLILARWLGVRVFGMPGAESQVLNLGNLARAEGRFEATMLGLSFGLYVFVFQLAEFEGYPDATRAVLELPVLVLAGVLMVRMGRLLRNHRESIETGEDEEGPNFIDRTLSLAGRLLMIVGIVGPILAVLGYSQLAGTAVFNTASSFALIGFLLVLHGFFVDLYGMVRKTTTADAQNALVPVLGSFVAIILSLPFFALIWGARENDLREIWGTMMRGITFGDTVISPSDVLLLIVVFLLGIGLTRLIQGMLKQTVLPKTRIDIGGRNAITSGIGYIGIFLAAVIAITSVGINLSSLAVVAGALSVGIGFGLQNIVSNFVSGIILLIERPISEGDWIDVGGRMGIVKDISVRSTRIETFDRTDVVIPNSDLISGVVTNYTRGNRVGRLVMDIGVGYGSDTHRVSEILMEIVMDHPMVTVNPEPQVGFMNFGADALEFQIRAILSDVFFILKVRDELNHEIARRFAEEGIEIPFAQRDIWLRNPEALRPVAASSDATGVTIRRPDDPRLDPDSDVTPEDGLDGD</sequence>
<dbReference type="PANTHER" id="PTHR30347">
    <property type="entry name" value="POTASSIUM CHANNEL RELATED"/>
    <property type="match status" value="1"/>
</dbReference>
<feature type="transmembrane region" description="Helical" evidence="8">
    <location>
        <begin position="468"/>
        <end position="488"/>
    </location>
</feature>
<evidence type="ECO:0000256" key="5">
    <source>
        <dbReference type="ARBA" id="ARBA00022989"/>
    </source>
</evidence>
<keyword evidence="5 8" id="KW-1133">Transmembrane helix</keyword>
<feature type="transmembrane region" description="Helical" evidence="8">
    <location>
        <begin position="275"/>
        <end position="300"/>
    </location>
</feature>
<evidence type="ECO:0000259" key="10">
    <source>
        <dbReference type="Pfam" id="PF00924"/>
    </source>
</evidence>
<dbReference type="SUPFAM" id="SSF82861">
    <property type="entry name" value="Mechanosensitive channel protein MscS (YggB), transmembrane region"/>
    <property type="match status" value="1"/>
</dbReference>
<feature type="compositionally biased region" description="Acidic residues" evidence="7">
    <location>
        <begin position="831"/>
        <end position="843"/>
    </location>
</feature>
<feature type="transmembrane region" description="Helical" evidence="8">
    <location>
        <begin position="236"/>
        <end position="254"/>
    </location>
</feature>
<feature type="transmembrane region" description="Helical" evidence="8">
    <location>
        <begin position="589"/>
        <end position="612"/>
    </location>
</feature>
<organism evidence="14 15">
    <name type="scientific">Maritimibacter alkaliphilus HTCC2654</name>
    <dbReference type="NCBI Taxonomy" id="314271"/>
    <lineage>
        <taxon>Bacteria</taxon>
        <taxon>Pseudomonadati</taxon>
        <taxon>Pseudomonadota</taxon>
        <taxon>Alphaproteobacteria</taxon>
        <taxon>Rhodobacterales</taxon>
        <taxon>Roseobacteraceae</taxon>
        <taxon>Maritimibacter</taxon>
    </lineage>
</organism>
<feature type="compositionally biased region" description="Basic and acidic residues" evidence="7">
    <location>
        <begin position="821"/>
        <end position="830"/>
    </location>
</feature>
<dbReference type="InterPro" id="IPR006685">
    <property type="entry name" value="MscS_channel_2nd"/>
</dbReference>
<dbReference type="InterPro" id="IPR006686">
    <property type="entry name" value="MscS_channel_CS"/>
</dbReference>
<feature type="transmembrane region" description="Helical" evidence="8">
    <location>
        <begin position="618"/>
        <end position="647"/>
    </location>
</feature>
<dbReference type="GO" id="GO:0005886">
    <property type="term" value="C:plasma membrane"/>
    <property type="evidence" value="ECO:0007669"/>
    <property type="project" value="UniProtKB-SubCell"/>
</dbReference>
<dbReference type="InterPro" id="IPR011066">
    <property type="entry name" value="MscS_channel_C_sf"/>
</dbReference>
<dbReference type="HOGENOM" id="CLU_011796_0_0_5"/>
<evidence type="ECO:0000256" key="1">
    <source>
        <dbReference type="ARBA" id="ARBA00004651"/>
    </source>
</evidence>
<dbReference type="EMBL" id="AAMT01000004">
    <property type="protein sequence ID" value="EAQ13577.1"/>
    <property type="molecule type" value="Genomic_DNA"/>
</dbReference>
<comment type="subcellular location">
    <subcellularLocation>
        <location evidence="1">Cell membrane</location>
        <topology evidence="1">Multi-pass membrane protein</topology>
    </subcellularLocation>
</comment>
<gene>
    <name evidence="14" type="ORF">RB2654_02649</name>
</gene>
<protein>
    <submittedName>
        <fullName evidence="14">Mechanosensitive ion channel family protein</fullName>
    </submittedName>
</protein>
<dbReference type="InterPro" id="IPR022249">
    <property type="entry name" value="DUF3772"/>
</dbReference>
<reference evidence="14 15" key="1">
    <citation type="journal article" date="2010" name="J. Bacteriol.">
        <title>Genome sequences of Pelagibaca bermudensis HTCC2601T and Maritimibacter alkaliphilus HTCC2654T, the type strains of two marine Roseobacter genera.</title>
        <authorList>
            <person name="Thrash J.C."/>
            <person name="Cho J.C."/>
            <person name="Ferriera S."/>
            <person name="Johnson J."/>
            <person name="Vergin K.L."/>
            <person name="Giovannoni S.J."/>
        </authorList>
    </citation>
    <scope>NUCLEOTIDE SEQUENCE [LARGE SCALE GENOMIC DNA]</scope>
    <source>
        <strain evidence="14 15">HTCC2654</strain>
    </source>
</reference>
<dbReference type="RefSeq" id="WP_008328452.1">
    <property type="nucleotide sequence ID" value="NZ_CH902578.1"/>
</dbReference>
<feature type="transmembrane region" description="Helical" evidence="8">
    <location>
        <begin position="357"/>
        <end position="375"/>
    </location>
</feature>
<keyword evidence="15" id="KW-1185">Reference proteome</keyword>
<dbReference type="InterPro" id="IPR049142">
    <property type="entry name" value="MS_channel_1st"/>
</dbReference>
<dbReference type="InterPro" id="IPR011014">
    <property type="entry name" value="MscS_channel_TM-2"/>
</dbReference>
<dbReference type="Gene3D" id="3.30.70.100">
    <property type="match status" value="1"/>
</dbReference>
<feature type="transmembrane region" description="Helical" evidence="8">
    <location>
        <begin position="312"/>
        <end position="336"/>
    </location>
</feature>
<keyword evidence="9" id="KW-0732">Signal</keyword>
<evidence type="ECO:0000313" key="15">
    <source>
        <dbReference type="Proteomes" id="UP000002931"/>
    </source>
</evidence>
<evidence type="ECO:0000256" key="3">
    <source>
        <dbReference type="ARBA" id="ARBA00022475"/>
    </source>
</evidence>
<dbReference type="Gene3D" id="2.30.30.60">
    <property type="match status" value="1"/>
</dbReference>
<evidence type="ECO:0000313" key="14">
    <source>
        <dbReference type="EMBL" id="EAQ13577.1"/>
    </source>
</evidence>
<dbReference type="Gene3D" id="1.10.287.1260">
    <property type="match status" value="1"/>
</dbReference>
<comment type="similarity">
    <text evidence="2">Belongs to the MscS (TC 1.A.23) family.</text>
</comment>
<dbReference type="eggNOG" id="COG3264">
    <property type="taxonomic scope" value="Bacteria"/>
</dbReference>
<keyword evidence="6 8" id="KW-0472">Membrane</keyword>
<evidence type="ECO:0000259" key="12">
    <source>
        <dbReference type="Pfam" id="PF21082"/>
    </source>
</evidence>
<evidence type="ECO:0000256" key="2">
    <source>
        <dbReference type="ARBA" id="ARBA00008017"/>
    </source>
</evidence>
<feature type="domain" description="Mechanosensitive ion channel MscS" evidence="10">
    <location>
        <begin position="634"/>
        <end position="701"/>
    </location>
</feature>
<dbReference type="InterPro" id="IPR023408">
    <property type="entry name" value="MscS_beta-dom_sf"/>
</dbReference>